<organism evidence="7 8">
    <name type="scientific">Meiothermus taiwanensis WR-220</name>
    <dbReference type="NCBI Taxonomy" id="1339250"/>
    <lineage>
        <taxon>Bacteria</taxon>
        <taxon>Thermotogati</taxon>
        <taxon>Deinococcota</taxon>
        <taxon>Deinococci</taxon>
        <taxon>Thermales</taxon>
        <taxon>Thermaceae</taxon>
        <taxon>Meiothermus</taxon>
    </lineage>
</organism>
<keyword evidence="5" id="KW-0249">Electron transport</keyword>
<evidence type="ECO:0000256" key="4">
    <source>
        <dbReference type="ARBA" id="ARBA00022827"/>
    </source>
</evidence>
<evidence type="ECO:0000256" key="5">
    <source>
        <dbReference type="ARBA" id="ARBA00022982"/>
    </source>
</evidence>
<dbReference type="Pfam" id="PF01012">
    <property type="entry name" value="ETF"/>
    <property type="match status" value="1"/>
</dbReference>
<sequence>MGEYMILVVLEHDGQRLRKGALEAISRARQLSALGAIAGVVIGENTQAVAQEAAQYLSTVYAAEVGPYTPEKWAEAAYAAAQKSGARVVVASGGRQSRTWTARLAYKMKAGLLEDTLETSTDGQHIIGVRYSFLNRVTEKQKAALPVVFTAKPNTTPLAEPAGSSGVVEALEVGRPPTVEVLERLSEQKKGVSLTEATVVVTGGRGLGSPEAFAGVEELASTLGAAVGATRAVVDAGWRPYSEQVGQTGKTVQPNLYIALAVSGAVQHQAGMNKSKYIVAVNKDAEAPIFKIADYGIVGDVHQVLPALIDAAKKLKD</sequence>
<dbReference type="PIRSF" id="PIRSF000089">
    <property type="entry name" value="Electra_flavoP_a"/>
    <property type="match status" value="1"/>
</dbReference>
<name>A0ABN5LTY7_9DEIN</name>
<evidence type="ECO:0000256" key="1">
    <source>
        <dbReference type="ARBA" id="ARBA00005817"/>
    </source>
</evidence>
<dbReference type="Gene3D" id="3.40.50.620">
    <property type="entry name" value="HUPs"/>
    <property type="match status" value="1"/>
</dbReference>
<keyword evidence="3" id="KW-0285">Flavoprotein</keyword>
<proteinExistence type="inferred from homology"/>
<dbReference type="PANTHER" id="PTHR43153">
    <property type="entry name" value="ELECTRON TRANSFER FLAVOPROTEIN ALPHA"/>
    <property type="match status" value="1"/>
</dbReference>
<dbReference type="InterPro" id="IPR018206">
    <property type="entry name" value="ETF_asu_C_CS"/>
</dbReference>
<dbReference type="PANTHER" id="PTHR43153:SF1">
    <property type="entry name" value="ELECTRON TRANSFER FLAVOPROTEIN SUBUNIT ALPHA, MITOCHONDRIAL"/>
    <property type="match status" value="1"/>
</dbReference>
<evidence type="ECO:0000256" key="3">
    <source>
        <dbReference type="ARBA" id="ARBA00022630"/>
    </source>
</evidence>
<dbReference type="InterPro" id="IPR014729">
    <property type="entry name" value="Rossmann-like_a/b/a_fold"/>
</dbReference>
<accession>A0ABN5LTY7</accession>
<dbReference type="Gene3D" id="3.40.50.1220">
    <property type="entry name" value="TPP-binding domain"/>
    <property type="match status" value="1"/>
</dbReference>
<dbReference type="Proteomes" id="UP000263013">
    <property type="component" value="Chromosome"/>
</dbReference>
<dbReference type="EMBL" id="CP021130">
    <property type="protein sequence ID" value="AWR85740.1"/>
    <property type="molecule type" value="Genomic_DNA"/>
</dbReference>
<reference evidence="7 8" key="1">
    <citation type="submission" date="2017-05" db="EMBL/GenBank/DDBJ databases">
        <title>Complete genome sequence of Meiothermus taiwanensis WR-220.</title>
        <authorList>
            <person name="Wu W.-L."/>
            <person name="Lo W.-S."/>
            <person name="Kuo C.-H."/>
            <person name="Wu S.-H."/>
        </authorList>
    </citation>
    <scope>NUCLEOTIDE SEQUENCE [LARGE SCALE GENOMIC DNA]</scope>
    <source>
        <strain evidence="7 8">WR-220</strain>
    </source>
</reference>
<dbReference type="SUPFAM" id="SSF52467">
    <property type="entry name" value="DHS-like NAD/FAD-binding domain"/>
    <property type="match status" value="1"/>
</dbReference>
<dbReference type="PROSITE" id="PS00696">
    <property type="entry name" value="ETF_ALPHA"/>
    <property type="match status" value="1"/>
</dbReference>
<dbReference type="InterPro" id="IPR001308">
    <property type="entry name" value="ETF_a/FixB"/>
</dbReference>
<evidence type="ECO:0000256" key="2">
    <source>
        <dbReference type="ARBA" id="ARBA00022448"/>
    </source>
</evidence>
<dbReference type="InterPro" id="IPR014731">
    <property type="entry name" value="ETF_asu_C"/>
</dbReference>
<dbReference type="InterPro" id="IPR029035">
    <property type="entry name" value="DHS-like_NAD/FAD-binding_dom"/>
</dbReference>
<protein>
    <submittedName>
        <fullName evidence="7">Electron transfer flavoprotein, alpha subunit</fullName>
    </submittedName>
</protein>
<keyword evidence="2" id="KW-0813">Transport</keyword>
<keyword evidence="8" id="KW-1185">Reference proteome</keyword>
<keyword evidence="4" id="KW-0274">FAD</keyword>
<dbReference type="SUPFAM" id="SSF52402">
    <property type="entry name" value="Adenine nucleotide alpha hydrolases-like"/>
    <property type="match status" value="1"/>
</dbReference>
<evidence type="ECO:0000313" key="8">
    <source>
        <dbReference type="Proteomes" id="UP000263013"/>
    </source>
</evidence>
<feature type="domain" description="Electron transfer flavoprotein alpha/beta-subunit N-terminal" evidence="6">
    <location>
        <begin position="6"/>
        <end position="189"/>
    </location>
</feature>
<comment type="similarity">
    <text evidence="1">Belongs to the ETF alpha-subunit/FixB family.</text>
</comment>
<dbReference type="SMART" id="SM00893">
    <property type="entry name" value="ETF"/>
    <property type="match status" value="1"/>
</dbReference>
<evidence type="ECO:0000259" key="6">
    <source>
        <dbReference type="SMART" id="SM00893"/>
    </source>
</evidence>
<dbReference type="InterPro" id="IPR014730">
    <property type="entry name" value="ETF_a/b_N"/>
</dbReference>
<dbReference type="Pfam" id="PF00766">
    <property type="entry name" value="ETF_alpha"/>
    <property type="match status" value="1"/>
</dbReference>
<evidence type="ECO:0000313" key="7">
    <source>
        <dbReference type="EMBL" id="AWR85740.1"/>
    </source>
</evidence>
<gene>
    <name evidence="7" type="primary">etfA</name>
    <name evidence="7" type="ORF">Mtai_v1c04930</name>
</gene>